<dbReference type="RefSeq" id="WP_370481254.1">
    <property type="nucleotide sequence ID" value="NZ_JBEOQA010000001.1"/>
</dbReference>
<feature type="domain" description="Polysaccharide pyruvyl transferase" evidence="1">
    <location>
        <begin position="13"/>
        <end position="328"/>
    </location>
</feature>
<evidence type="ECO:0000313" key="2">
    <source>
        <dbReference type="EMBL" id="MEZ0450830.1"/>
    </source>
</evidence>
<keyword evidence="2" id="KW-0328">Glycosyltransferase</keyword>
<accession>A0ABV4HAX1</accession>
<evidence type="ECO:0000259" key="1">
    <source>
        <dbReference type="Pfam" id="PF04230"/>
    </source>
</evidence>
<keyword evidence="2" id="KW-0808">Transferase</keyword>
<sequence>MNIRILAASDRNNYGDLLFPLVITKFIQQENISYDKLENYGIIESNLSDVGALPTKNFNNLITNIKSSNSEELIIVAGGEVLGSDWLNIYRFLSPLASKIHKSLFLRRILNRIDFVSLYFSLFKGSSFPFILNKSPFTKKNVKVVYNSIGGSNIDKYLKKSNGLRRYFRNLAWLSVRDTKTKAAFDKFSVSNKLVPDSALIMSDIFKTELETEISQEVRDLQHENYIYVQLGNTKGPDDLDKFAHQLNQFAAGANVKIVLSPIGLALDHDDEIILRKLQAKCPGSAYLHPNNIYDTMALLKNAKMYIGTSLHGVVTSQSFNIPFVAFTEKIKKLDLYIKTWFNNSSQVSLDYKDFAKVNEVYSNFNRGEANRILQQQKKEIYDNLYKIFLNG</sequence>
<organism evidence="2 3">
    <name type="scientific">Sphingobacterium thalpophilum</name>
    <dbReference type="NCBI Taxonomy" id="259"/>
    <lineage>
        <taxon>Bacteria</taxon>
        <taxon>Pseudomonadati</taxon>
        <taxon>Bacteroidota</taxon>
        <taxon>Sphingobacteriia</taxon>
        <taxon>Sphingobacteriales</taxon>
        <taxon>Sphingobacteriaceae</taxon>
        <taxon>Sphingobacterium</taxon>
    </lineage>
</organism>
<evidence type="ECO:0000313" key="3">
    <source>
        <dbReference type="Proteomes" id="UP001566204"/>
    </source>
</evidence>
<reference evidence="2 3" key="1">
    <citation type="submission" date="2024-06" db="EMBL/GenBank/DDBJ databases">
        <title>Soil Sphingobacterium thalpophilum.</title>
        <authorList>
            <person name="Yang J."/>
            <person name="Li J."/>
        </authorList>
    </citation>
    <scope>NUCLEOTIDE SEQUENCE [LARGE SCALE GENOMIC DNA]</scope>
    <source>
        <strain evidence="2 3">22g91tb</strain>
    </source>
</reference>
<gene>
    <name evidence="2" type="ORF">ABTW24_04400</name>
</gene>
<protein>
    <submittedName>
        <fullName evidence="2">Polysaccharide pyruvyl transferase family protein</fullName>
        <ecNumber evidence="2">2.4.-.-</ecNumber>
    </submittedName>
</protein>
<dbReference type="Proteomes" id="UP001566204">
    <property type="component" value="Unassembled WGS sequence"/>
</dbReference>
<dbReference type="Pfam" id="PF04230">
    <property type="entry name" value="PS_pyruv_trans"/>
    <property type="match status" value="1"/>
</dbReference>
<keyword evidence="3" id="KW-1185">Reference proteome</keyword>
<dbReference type="EC" id="2.4.-.-" evidence="2"/>
<proteinExistence type="predicted"/>
<dbReference type="InterPro" id="IPR007345">
    <property type="entry name" value="Polysacch_pyruvyl_Trfase"/>
</dbReference>
<name>A0ABV4HAX1_9SPHI</name>
<dbReference type="EMBL" id="JBEOQB010000001">
    <property type="protein sequence ID" value="MEZ0450830.1"/>
    <property type="molecule type" value="Genomic_DNA"/>
</dbReference>
<dbReference type="GO" id="GO:0016757">
    <property type="term" value="F:glycosyltransferase activity"/>
    <property type="evidence" value="ECO:0007669"/>
    <property type="project" value="UniProtKB-KW"/>
</dbReference>
<comment type="caution">
    <text evidence="2">The sequence shown here is derived from an EMBL/GenBank/DDBJ whole genome shotgun (WGS) entry which is preliminary data.</text>
</comment>